<evidence type="ECO:0000313" key="1">
    <source>
        <dbReference type="EMBL" id="KAK7843203.1"/>
    </source>
</evidence>
<sequence>IVKTKGDHGNTSNSKVKVRRCSNCKDVGYTSAHVHLPIFNKVNMLIVTTSKLGHIKNLKNLNLERRGVKVICDEGLGGGKGDNLVNFVIFDNFENSRNQISKQLTIYKYEVEYTAYNCTTFLVASIVIPSRGTLAIQFSATPEYQLIFPFEFKFFLGSTSRLPGDY</sequence>
<gene>
    <name evidence="1" type="ORF">CFP56_012796</name>
</gene>
<dbReference type="Proteomes" id="UP000237347">
    <property type="component" value="Unassembled WGS sequence"/>
</dbReference>
<protein>
    <submittedName>
        <fullName evidence="1">Uncharacterized protein</fullName>
    </submittedName>
</protein>
<dbReference type="AlphaFoldDB" id="A0AAW0KX16"/>
<keyword evidence="2" id="KW-1185">Reference proteome</keyword>
<dbReference type="EMBL" id="PKMF04000208">
    <property type="protein sequence ID" value="KAK7843203.1"/>
    <property type="molecule type" value="Genomic_DNA"/>
</dbReference>
<proteinExistence type="predicted"/>
<name>A0AAW0KX16_QUESU</name>
<feature type="non-terminal residue" evidence="1">
    <location>
        <position position="1"/>
    </location>
</feature>
<evidence type="ECO:0000313" key="2">
    <source>
        <dbReference type="Proteomes" id="UP000237347"/>
    </source>
</evidence>
<accession>A0AAW0KX16</accession>
<organism evidence="1 2">
    <name type="scientific">Quercus suber</name>
    <name type="common">Cork oak</name>
    <dbReference type="NCBI Taxonomy" id="58331"/>
    <lineage>
        <taxon>Eukaryota</taxon>
        <taxon>Viridiplantae</taxon>
        <taxon>Streptophyta</taxon>
        <taxon>Embryophyta</taxon>
        <taxon>Tracheophyta</taxon>
        <taxon>Spermatophyta</taxon>
        <taxon>Magnoliopsida</taxon>
        <taxon>eudicotyledons</taxon>
        <taxon>Gunneridae</taxon>
        <taxon>Pentapetalae</taxon>
        <taxon>rosids</taxon>
        <taxon>fabids</taxon>
        <taxon>Fagales</taxon>
        <taxon>Fagaceae</taxon>
        <taxon>Quercus</taxon>
    </lineage>
</organism>
<reference evidence="1 2" key="1">
    <citation type="journal article" date="2018" name="Sci. Data">
        <title>The draft genome sequence of cork oak.</title>
        <authorList>
            <person name="Ramos A.M."/>
            <person name="Usie A."/>
            <person name="Barbosa P."/>
            <person name="Barros P.M."/>
            <person name="Capote T."/>
            <person name="Chaves I."/>
            <person name="Simoes F."/>
            <person name="Abreu I."/>
            <person name="Carrasquinho I."/>
            <person name="Faro C."/>
            <person name="Guimaraes J.B."/>
            <person name="Mendonca D."/>
            <person name="Nobrega F."/>
            <person name="Rodrigues L."/>
            <person name="Saibo N.J.M."/>
            <person name="Varela M.C."/>
            <person name="Egas C."/>
            <person name="Matos J."/>
            <person name="Miguel C.M."/>
            <person name="Oliveira M.M."/>
            <person name="Ricardo C.P."/>
            <person name="Goncalves S."/>
        </authorList>
    </citation>
    <scope>NUCLEOTIDE SEQUENCE [LARGE SCALE GENOMIC DNA]</scope>
    <source>
        <strain evidence="2">cv. HL8</strain>
    </source>
</reference>
<comment type="caution">
    <text evidence="1">The sequence shown here is derived from an EMBL/GenBank/DDBJ whole genome shotgun (WGS) entry which is preliminary data.</text>
</comment>